<keyword evidence="4" id="KW-1133">Transmembrane helix</keyword>
<gene>
    <name evidence="6" type="ORF">VBRA1451_LOCUS3176</name>
</gene>
<keyword evidence="4" id="KW-0472">Membrane</keyword>
<sequence length="281" mass="31780">MEDQMCFICWGGSAEGILEKPCKCRIAHWKCLEKWRNMSQDPARCEICRSVYPTVPPLASMLIPSLQDLWGFFVLRLMVLIFWTIVLLSYGKGVHDKGVHGMLPFKKGVMDGLLPDPVCDDPVRWCRRLMQLPFPDYHSVAAKVCLRFPYGAFWAASGEGDAAYSEYGLKYIDAAKHALSRFLMEQALPEFAVLFASPFSFKPLADVAPQLPNPIYGIMTIRKLLHTIPPVFGWRFIVWLAFNGYYAGISLQMAADFPTVPAIPVSPLQLWLRETIDGAQR</sequence>
<feature type="domain" description="RING-CH-type" evidence="5">
    <location>
        <begin position="1"/>
        <end position="55"/>
    </location>
</feature>
<keyword evidence="1" id="KW-0479">Metal-binding</keyword>
<dbReference type="GO" id="GO:0008270">
    <property type="term" value="F:zinc ion binding"/>
    <property type="evidence" value="ECO:0007669"/>
    <property type="project" value="UniProtKB-KW"/>
</dbReference>
<evidence type="ECO:0000256" key="4">
    <source>
        <dbReference type="SAM" id="Phobius"/>
    </source>
</evidence>
<name>A0A7S1NZM4_9ALVE</name>
<evidence type="ECO:0000259" key="5">
    <source>
        <dbReference type="PROSITE" id="PS51292"/>
    </source>
</evidence>
<reference evidence="6" key="1">
    <citation type="submission" date="2021-01" db="EMBL/GenBank/DDBJ databases">
        <authorList>
            <person name="Corre E."/>
            <person name="Pelletier E."/>
            <person name="Niang G."/>
            <person name="Scheremetjew M."/>
            <person name="Finn R."/>
            <person name="Kale V."/>
            <person name="Holt S."/>
            <person name="Cochrane G."/>
            <person name="Meng A."/>
            <person name="Brown T."/>
            <person name="Cohen L."/>
        </authorList>
    </citation>
    <scope>NUCLEOTIDE SEQUENCE</scope>
    <source>
        <strain evidence="6">CCMP3346</strain>
    </source>
</reference>
<dbReference type="PROSITE" id="PS51292">
    <property type="entry name" value="ZF_RING_CH"/>
    <property type="match status" value="1"/>
</dbReference>
<keyword evidence="3" id="KW-0862">Zinc</keyword>
<dbReference type="InterPro" id="IPR013083">
    <property type="entry name" value="Znf_RING/FYVE/PHD"/>
</dbReference>
<dbReference type="Gene3D" id="3.30.40.10">
    <property type="entry name" value="Zinc/RING finger domain, C3HC4 (zinc finger)"/>
    <property type="match status" value="1"/>
</dbReference>
<proteinExistence type="predicted"/>
<dbReference type="SUPFAM" id="SSF57850">
    <property type="entry name" value="RING/U-box"/>
    <property type="match status" value="1"/>
</dbReference>
<organism evidence="6">
    <name type="scientific">Vitrella brassicaformis</name>
    <dbReference type="NCBI Taxonomy" id="1169539"/>
    <lineage>
        <taxon>Eukaryota</taxon>
        <taxon>Sar</taxon>
        <taxon>Alveolata</taxon>
        <taxon>Colpodellida</taxon>
        <taxon>Vitrellaceae</taxon>
        <taxon>Vitrella</taxon>
    </lineage>
</organism>
<evidence type="ECO:0000256" key="1">
    <source>
        <dbReference type="ARBA" id="ARBA00022723"/>
    </source>
</evidence>
<protein>
    <recommendedName>
        <fullName evidence="5">RING-CH-type domain-containing protein</fullName>
    </recommendedName>
</protein>
<dbReference type="AlphaFoldDB" id="A0A7S1NZM4"/>
<dbReference type="SMART" id="SM00744">
    <property type="entry name" value="RINGv"/>
    <property type="match status" value="1"/>
</dbReference>
<dbReference type="EMBL" id="HBGB01005538">
    <property type="protein sequence ID" value="CAD9048118.1"/>
    <property type="molecule type" value="Transcribed_RNA"/>
</dbReference>
<accession>A0A7S1NZM4</accession>
<dbReference type="InterPro" id="IPR011016">
    <property type="entry name" value="Znf_RING-CH"/>
</dbReference>
<keyword evidence="4" id="KW-0812">Transmembrane</keyword>
<feature type="transmembrane region" description="Helical" evidence="4">
    <location>
        <begin position="69"/>
        <end position="90"/>
    </location>
</feature>
<evidence type="ECO:0000256" key="3">
    <source>
        <dbReference type="ARBA" id="ARBA00022833"/>
    </source>
</evidence>
<evidence type="ECO:0000313" key="6">
    <source>
        <dbReference type="EMBL" id="CAD9048118.1"/>
    </source>
</evidence>
<evidence type="ECO:0000256" key="2">
    <source>
        <dbReference type="ARBA" id="ARBA00022771"/>
    </source>
</evidence>
<keyword evidence="2" id="KW-0863">Zinc-finger</keyword>